<dbReference type="EMBL" id="KV784363">
    <property type="protein sequence ID" value="OEU13111.1"/>
    <property type="molecule type" value="Genomic_DNA"/>
</dbReference>
<protein>
    <submittedName>
        <fullName evidence="1">Uncharacterized protein</fullName>
    </submittedName>
</protein>
<evidence type="ECO:0000313" key="2">
    <source>
        <dbReference type="Proteomes" id="UP000095751"/>
    </source>
</evidence>
<dbReference type="Proteomes" id="UP000095751">
    <property type="component" value="Unassembled WGS sequence"/>
</dbReference>
<sequence length="254" mass="28927">MPTKPKGSNETIETAQKSGLQRNMFHYSLISVFAQTTRSRTSSRCISGVTNLPVARIYTNDKLLNRELYCLKKRVFTRPRHLYVADHEPQHSLIWLNTESTLDQPTSDESCDDWSLALSSKQLNRFYLTLKSKDDVSACQPVSADIRGRLYDHRNMNGRNASCDVLILAVSSKQLNRFSDKVTDVATDSKAMTERAPGTRYFWINHRIILADGLEDEEELCVTALASEVTALREPAYLLIYRNSFSETLENKHS</sequence>
<dbReference type="InParanoid" id="A0A1E7F4K1"/>
<accession>A0A1E7F4K1</accession>
<keyword evidence="2" id="KW-1185">Reference proteome</keyword>
<dbReference type="AlphaFoldDB" id="A0A1E7F4K1"/>
<name>A0A1E7F4K1_9STRA</name>
<organism evidence="1 2">
    <name type="scientific">Fragilariopsis cylindrus CCMP1102</name>
    <dbReference type="NCBI Taxonomy" id="635003"/>
    <lineage>
        <taxon>Eukaryota</taxon>
        <taxon>Sar</taxon>
        <taxon>Stramenopiles</taxon>
        <taxon>Ochrophyta</taxon>
        <taxon>Bacillariophyta</taxon>
        <taxon>Bacillariophyceae</taxon>
        <taxon>Bacillariophycidae</taxon>
        <taxon>Bacillariales</taxon>
        <taxon>Bacillariaceae</taxon>
        <taxon>Fragilariopsis</taxon>
    </lineage>
</organism>
<proteinExistence type="predicted"/>
<reference evidence="1 2" key="1">
    <citation type="submission" date="2016-09" db="EMBL/GenBank/DDBJ databases">
        <title>Extensive genetic diversity and differential bi-allelic expression allows diatom success in the polar Southern Ocean.</title>
        <authorList>
            <consortium name="DOE Joint Genome Institute"/>
            <person name="Mock T."/>
            <person name="Otillar R.P."/>
            <person name="Strauss J."/>
            <person name="Dupont C."/>
            <person name="Frickenhaus S."/>
            <person name="Maumus F."/>
            <person name="Mcmullan M."/>
            <person name="Sanges R."/>
            <person name="Schmutz J."/>
            <person name="Toseland A."/>
            <person name="Valas R."/>
            <person name="Veluchamy A."/>
            <person name="Ward B.J."/>
            <person name="Allen A."/>
            <person name="Barry K."/>
            <person name="Falciatore A."/>
            <person name="Ferrante M."/>
            <person name="Fortunato A.E."/>
            <person name="Gloeckner G."/>
            <person name="Gruber A."/>
            <person name="Hipkin R."/>
            <person name="Janech M."/>
            <person name="Kroth P."/>
            <person name="Leese F."/>
            <person name="Lindquist E."/>
            <person name="Lyon B.R."/>
            <person name="Martin J."/>
            <person name="Mayer C."/>
            <person name="Parker M."/>
            <person name="Quesneville H."/>
            <person name="Raymond J."/>
            <person name="Uhlig C."/>
            <person name="Valentin K.U."/>
            <person name="Worden A.Z."/>
            <person name="Armbrust E.V."/>
            <person name="Bowler C."/>
            <person name="Green B."/>
            <person name="Moulton V."/>
            <person name="Van Oosterhout C."/>
            <person name="Grigoriev I."/>
        </authorList>
    </citation>
    <scope>NUCLEOTIDE SEQUENCE [LARGE SCALE GENOMIC DNA]</scope>
    <source>
        <strain evidence="1 2">CCMP1102</strain>
    </source>
</reference>
<dbReference type="KEGG" id="fcy:FRACYDRAFT_243671"/>
<gene>
    <name evidence="1" type="ORF">FRACYDRAFT_243671</name>
</gene>
<evidence type="ECO:0000313" key="1">
    <source>
        <dbReference type="EMBL" id="OEU13111.1"/>
    </source>
</evidence>